<dbReference type="GO" id="GO:0051959">
    <property type="term" value="F:dynein light intermediate chain binding"/>
    <property type="evidence" value="ECO:0007669"/>
    <property type="project" value="TreeGrafter"/>
</dbReference>
<dbReference type="Pfam" id="PF09744">
    <property type="entry name" value="RH1"/>
    <property type="match status" value="1"/>
</dbReference>
<dbReference type="SUPFAM" id="SSF161256">
    <property type="entry name" value="RILP dimerisation region"/>
    <property type="match status" value="1"/>
</dbReference>
<feature type="domain" description="RH2" evidence="7">
    <location>
        <begin position="270"/>
        <end position="368"/>
    </location>
</feature>
<keyword evidence="1" id="KW-0813">Transport</keyword>
<evidence type="ECO:0000256" key="1">
    <source>
        <dbReference type="ARBA" id="ARBA00022448"/>
    </source>
</evidence>
<evidence type="ECO:0000256" key="2">
    <source>
        <dbReference type="ARBA" id="ARBA00022927"/>
    </source>
</evidence>
<keyword evidence="3 4" id="KW-0175">Coiled coil</keyword>
<evidence type="ECO:0000256" key="4">
    <source>
        <dbReference type="SAM" id="Coils"/>
    </source>
</evidence>
<proteinExistence type="predicted"/>
<feature type="region of interest" description="Disordered" evidence="5">
    <location>
        <begin position="123"/>
        <end position="146"/>
    </location>
</feature>
<dbReference type="InterPro" id="IPR021563">
    <property type="entry name" value="RILP_dimer"/>
</dbReference>
<evidence type="ECO:0000259" key="6">
    <source>
        <dbReference type="PROSITE" id="PS51776"/>
    </source>
</evidence>
<dbReference type="InterPro" id="IPR051241">
    <property type="entry name" value="DZIP_RILPL"/>
</dbReference>
<feature type="region of interest" description="Disordered" evidence="5">
    <location>
        <begin position="310"/>
        <end position="360"/>
    </location>
</feature>
<dbReference type="CDD" id="cd14445">
    <property type="entry name" value="RILP-like"/>
    <property type="match status" value="1"/>
</dbReference>
<dbReference type="PANTHER" id="PTHR21502">
    <property type="entry name" value="ZINC FINGER PROTEIN DZIP1"/>
    <property type="match status" value="1"/>
</dbReference>
<sequence length="417" mass="47760">MDDEYSSSLTVIDVFDIASGIGKEFEKIIDQYGPDAVTSIMPKVIVALEHLECLASKNERENTKVLELSDHIAKLEHEKLERVQDRLRFEKEVEEIEESWKEETKQLVDMVNRLQEENRKLSKRLEDNQDDGCPSTPGRSSHPLSPELDIGVLQKLRGQVDTLRDQMRNKEKELSYKSSDVENLNRQIDRLTSTVRELRRKARLGQVQVRGLIDERADFLAALQDNQREVIGLKQQLGLAEKENEDLYNSQSDSPDLTNKAVYDLDDPDRPRFTTSELKEILHDRNRLKSRVNDLEEEIERRRSIKGTAIETETAVAAGERTANENEAGKEEDSETSPVEEERPVQGPLPYEPDDAPWKKSESGIRKFFRKLFSETSTVSFLPTPATNRTPTWTSPAPSPRHRPPPVSSTELKPLHR</sequence>
<evidence type="ECO:0000256" key="5">
    <source>
        <dbReference type="SAM" id="MobiDB-lite"/>
    </source>
</evidence>
<dbReference type="GO" id="GO:0015031">
    <property type="term" value="P:protein transport"/>
    <property type="evidence" value="ECO:0007669"/>
    <property type="project" value="UniProtKB-KW"/>
</dbReference>
<dbReference type="Pfam" id="PF11461">
    <property type="entry name" value="RILP"/>
    <property type="match status" value="1"/>
</dbReference>
<feature type="region of interest" description="Disordered" evidence="5">
    <location>
        <begin position="244"/>
        <end position="271"/>
    </location>
</feature>
<dbReference type="PANTHER" id="PTHR21502:SF4">
    <property type="entry name" value="RILP-LIKE PROTEIN HOMOLOG"/>
    <property type="match status" value="1"/>
</dbReference>
<feature type="coiled-coil region" evidence="4">
    <location>
        <begin position="278"/>
        <end position="305"/>
    </location>
</feature>
<name>A0A8D9AAU7_9HEMI</name>
<protein>
    <submittedName>
        <fullName evidence="8">RILP-like protein homolog</fullName>
    </submittedName>
</protein>
<dbReference type="GO" id="GO:0046983">
    <property type="term" value="F:protein dimerization activity"/>
    <property type="evidence" value="ECO:0007669"/>
    <property type="project" value="InterPro"/>
</dbReference>
<evidence type="ECO:0000313" key="8">
    <source>
        <dbReference type="EMBL" id="CAG6761994.1"/>
    </source>
</evidence>
<dbReference type="GO" id="GO:0031267">
    <property type="term" value="F:small GTPase binding"/>
    <property type="evidence" value="ECO:0007669"/>
    <property type="project" value="TreeGrafter"/>
</dbReference>
<feature type="compositionally biased region" description="Polar residues" evidence="5">
    <location>
        <begin position="247"/>
        <end position="257"/>
    </location>
</feature>
<keyword evidence="2" id="KW-0653">Protein transport</keyword>
<dbReference type="AlphaFoldDB" id="A0A8D9AAU7"/>
<dbReference type="PROSITE" id="PS51777">
    <property type="entry name" value="RH2"/>
    <property type="match status" value="1"/>
</dbReference>
<organism evidence="8">
    <name type="scientific">Cacopsylla melanoneura</name>
    <dbReference type="NCBI Taxonomy" id="428564"/>
    <lineage>
        <taxon>Eukaryota</taxon>
        <taxon>Metazoa</taxon>
        <taxon>Ecdysozoa</taxon>
        <taxon>Arthropoda</taxon>
        <taxon>Hexapoda</taxon>
        <taxon>Insecta</taxon>
        <taxon>Pterygota</taxon>
        <taxon>Neoptera</taxon>
        <taxon>Paraneoptera</taxon>
        <taxon>Hemiptera</taxon>
        <taxon>Sternorrhyncha</taxon>
        <taxon>Psylloidea</taxon>
        <taxon>Psyllidae</taxon>
        <taxon>Psyllinae</taxon>
        <taxon>Cacopsylla</taxon>
    </lineage>
</organism>
<evidence type="ECO:0000259" key="7">
    <source>
        <dbReference type="PROSITE" id="PS51777"/>
    </source>
</evidence>
<dbReference type="InterPro" id="IPR034743">
    <property type="entry name" value="RH1"/>
</dbReference>
<dbReference type="GO" id="GO:0005737">
    <property type="term" value="C:cytoplasm"/>
    <property type="evidence" value="ECO:0007669"/>
    <property type="project" value="TreeGrafter"/>
</dbReference>
<accession>A0A8D9AAU7</accession>
<feature type="compositionally biased region" description="Basic and acidic residues" evidence="5">
    <location>
        <begin position="322"/>
        <end position="331"/>
    </location>
</feature>
<dbReference type="PROSITE" id="PS51776">
    <property type="entry name" value="RH1"/>
    <property type="match status" value="1"/>
</dbReference>
<feature type="domain" description="RH1" evidence="6">
    <location>
        <begin position="1"/>
        <end position="85"/>
    </location>
</feature>
<dbReference type="InterPro" id="IPR034744">
    <property type="entry name" value="RH2"/>
</dbReference>
<dbReference type="GO" id="GO:0036064">
    <property type="term" value="C:ciliary basal body"/>
    <property type="evidence" value="ECO:0007669"/>
    <property type="project" value="TreeGrafter"/>
</dbReference>
<reference evidence="8" key="1">
    <citation type="submission" date="2021-05" db="EMBL/GenBank/DDBJ databases">
        <authorList>
            <person name="Alioto T."/>
            <person name="Alioto T."/>
            <person name="Gomez Garrido J."/>
        </authorList>
    </citation>
    <scope>NUCLEOTIDE SEQUENCE</scope>
</reference>
<feature type="region of interest" description="Disordered" evidence="5">
    <location>
        <begin position="377"/>
        <end position="417"/>
    </location>
</feature>
<dbReference type="Gene3D" id="1.20.58.1770">
    <property type="match status" value="1"/>
</dbReference>
<dbReference type="GO" id="GO:0060271">
    <property type="term" value="P:cilium assembly"/>
    <property type="evidence" value="ECO:0007669"/>
    <property type="project" value="TreeGrafter"/>
</dbReference>
<dbReference type="EMBL" id="HBUF01560244">
    <property type="protein sequence ID" value="CAG6761994.1"/>
    <property type="molecule type" value="Transcribed_RNA"/>
</dbReference>
<feature type="compositionally biased region" description="Polar residues" evidence="5">
    <location>
        <begin position="377"/>
        <end position="394"/>
    </location>
</feature>
<evidence type="ECO:0000256" key="3">
    <source>
        <dbReference type="ARBA" id="ARBA00023054"/>
    </source>
</evidence>